<evidence type="ECO:0000256" key="4">
    <source>
        <dbReference type="ARBA" id="ARBA00023242"/>
    </source>
</evidence>
<feature type="compositionally biased region" description="Acidic residues" evidence="5">
    <location>
        <begin position="287"/>
        <end position="296"/>
    </location>
</feature>
<dbReference type="InterPro" id="IPR014710">
    <property type="entry name" value="RmlC-like_jellyroll"/>
</dbReference>
<comment type="caution">
    <text evidence="8">The sequence shown here is derived from an EMBL/GenBank/DDBJ whole genome shotgun (WGS) entry which is preliminary data.</text>
</comment>
<dbReference type="Proteomes" id="UP001334248">
    <property type="component" value="Unassembled WGS sequence"/>
</dbReference>
<evidence type="ECO:0000259" key="7">
    <source>
        <dbReference type="Pfam" id="PF15624"/>
    </source>
</evidence>
<dbReference type="Pfam" id="PF15624">
    <property type="entry name" value="Mif2_N"/>
    <property type="match status" value="1"/>
</dbReference>
<evidence type="ECO:0000256" key="3">
    <source>
        <dbReference type="ARBA" id="ARBA00023125"/>
    </source>
</evidence>
<comment type="subcellular location">
    <subcellularLocation>
        <location evidence="1">Nucleus</location>
    </subcellularLocation>
</comment>
<sequence>MPPRPSTTQRQRDDYDYANIGKVGRRTGVTLAPRNLDEHGMEEMTGLFSSPKKPSPAQVQGHNKRAIMESVEEVGDHDQDVGTPRAGGKPSTPGTATSLRRSNRGTSHPLPRSVSPRKSGITGSARRSGADVMAQRQLQQEMEDASGLQDRDDTQLSTTPVQPVPVNARAASARPATVKRFSPDRTPLRSRVLNRQAKSAFVGRVSGGQTILEPDSVEDEQPEDTPSHVQIANDALNVSAEVDDDVDVMGNDQDEEQANEEVEAEDEVVSEPESEHEESELPPVSAEQDDEDEDQTFEPQPEPTNRKAQQNKANSRRKRKSDAMEDAEAAAAISSPAAKRAKRRSTENTRTSPRNTKQKSQAESMPPPKKRGRPPLAKKDGNINPKLSTRQQKVVDEAVEKIKARPGQKKSLYILRRETPADDSVAHTRSGRISIKPLAWWRNEGIVYGGSPAQNSRGVADGARFPLNSIKEIVRREEVVEVSKKSKSKGRKKGKGKGTGKARHQDADSDMDIDGDGDEAAVDPNADDWELDTGTLHGPISIWDAQVQAPLEEEETTQLAHSHMAIETKEVKGSTFRYAKLLSTRFFGTGVVDLPPGGVKKPKNSRKMHMSFFVAQGRVTVEVGPLAGEMTRFSIGRGGFWQVPRGNQYSIENEHGKSARIFFSQACEAVPEELEGE</sequence>
<organism evidence="8 9">
    <name type="scientific">Knufia obscura</name>
    <dbReference type="NCBI Taxonomy" id="1635080"/>
    <lineage>
        <taxon>Eukaryota</taxon>
        <taxon>Fungi</taxon>
        <taxon>Dikarya</taxon>
        <taxon>Ascomycota</taxon>
        <taxon>Pezizomycotina</taxon>
        <taxon>Eurotiomycetes</taxon>
        <taxon>Chaetothyriomycetidae</taxon>
        <taxon>Chaetothyriales</taxon>
        <taxon>Trichomeriaceae</taxon>
        <taxon>Knufia</taxon>
    </lineage>
</organism>
<dbReference type="Pfam" id="PF11699">
    <property type="entry name" value="CENP-C_C"/>
    <property type="match status" value="1"/>
</dbReference>
<keyword evidence="3" id="KW-0238">DNA-binding</keyword>
<comment type="similarity">
    <text evidence="2">Belongs to the CENP-C/MIF2 family.</text>
</comment>
<feature type="region of interest" description="Disordered" evidence="5">
    <location>
        <begin position="478"/>
        <end position="522"/>
    </location>
</feature>
<protein>
    <submittedName>
        <fullName evidence="8">Mitotic fidelity of chromosome transmission-protein</fullName>
    </submittedName>
</protein>
<dbReference type="RefSeq" id="XP_064725067.1">
    <property type="nucleotide sequence ID" value="XM_064879114.1"/>
</dbReference>
<keyword evidence="4" id="KW-0539">Nucleus</keyword>
<dbReference type="InterPro" id="IPR028929">
    <property type="entry name" value="Mif2_N"/>
</dbReference>
<evidence type="ECO:0000259" key="6">
    <source>
        <dbReference type="Pfam" id="PF11699"/>
    </source>
</evidence>
<dbReference type="PANTHER" id="PTHR16684:SF11">
    <property type="entry name" value="CENTROMERE PROTEIN C"/>
    <property type="match status" value="1"/>
</dbReference>
<feature type="compositionally biased region" description="Acidic residues" evidence="5">
    <location>
        <begin position="241"/>
        <end position="280"/>
    </location>
</feature>
<feature type="domain" description="Mif2 N-terminal" evidence="7">
    <location>
        <begin position="17"/>
        <end position="131"/>
    </location>
</feature>
<dbReference type="PANTHER" id="PTHR16684">
    <property type="entry name" value="CENTROMERE PROTEIN C"/>
    <property type="match status" value="1"/>
</dbReference>
<feature type="region of interest" description="Disordered" evidence="5">
    <location>
        <begin position="204"/>
        <end position="394"/>
    </location>
</feature>
<keyword evidence="9" id="KW-1185">Reference proteome</keyword>
<feature type="compositionally biased region" description="Basic residues" evidence="5">
    <location>
        <begin position="485"/>
        <end position="502"/>
    </location>
</feature>
<dbReference type="EMBL" id="JAVHJV010000020">
    <property type="protein sequence ID" value="KAK5936977.1"/>
    <property type="molecule type" value="Genomic_DNA"/>
</dbReference>
<accession>A0ABR0R8M9</accession>
<dbReference type="InterPro" id="IPR028386">
    <property type="entry name" value="CENP-C/Mif2/cnp3"/>
</dbReference>
<proteinExistence type="inferred from homology"/>
<dbReference type="SUPFAM" id="SSF51182">
    <property type="entry name" value="RmlC-like cupins"/>
    <property type="match status" value="1"/>
</dbReference>
<dbReference type="InterPro" id="IPR011051">
    <property type="entry name" value="RmlC_Cupin_sf"/>
</dbReference>
<gene>
    <name evidence="8" type="primary">MIF2</name>
    <name evidence="8" type="ORF">PMZ80_010726</name>
</gene>
<dbReference type="GeneID" id="90004175"/>
<feature type="region of interest" description="Disordered" evidence="5">
    <location>
        <begin position="1"/>
        <end position="164"/>
    </location>
</feature>
<dbReference type="InterPro" id="IPR025974">
    <property type="entry name" value="Mif2/CENP-C_cupin"/>
</dbReference>
<evidence type="ECO:0000256" key="1">
    <source>
        <dbReference type="ARBA" id="ARBA00004123"/>
    </source>
</evidence>
<feature type="compositionally biased region" description="Low complexity" evidence="5">
    <location>
        <begin position="329"/>
        <end position="338"/>
    </location>
</feature>
<feature type="compositionally biased region" description="Polar residues" evidence="5">
    <location>
        <begin position="92"/>
        <end position="106"/>
    </location>
</feature>
<evidence type="ECO:0000313" key="9">
    <source>
        <dbReference type="Proteomes" id="UP001334248"/>
    </source>
</evidence>
<name>A0ABR0R8M9_9EURO</name>
<evidence type="ECO:0000256" key="5">
    <source>
        <dbReference type="SAM" id="MobiDB-lite"/>
    </source>
</evidence>
<feature type="region of interest" description="Disordered" evidence="5">
    <location>
        <begin position="169"/>
        <end position="188"/>
    </location>
</feature>
<feature type="compositionally biased region" description="Acidic residues" evidence="5">
    <location>
        <begin position="508"/>
        <end position="522"/>
    </location>
</feature>
<dbReference type="Gene3D" id="2.60.120.10">
    <property type="entry name" value="Jelly Rolls"/>
    <property type="match status" value="1"/>
</dbReference>
<evidence type="ECO:0000313" key="8">
    <source>
        <dbReference type="EMBL" id="KAK5936977.1"/>
    </source>
</evidence>
<reference evidence="8 9" key="1">
    <citation type="journal article" date="2023" name="Res Sq">
        <title>Genomic and morphological characterization of Knufia obscura isolated from the Mars 2020 spacecraft assembly facility.</title>
        <authorList>
            <person name="Chander A.M."/>
            <person name="Teixeira M.M."/>
            <person name="Singh N.K."/>
            <person name="Williams M.P."/>
            <person name="Parker C.W."/>
            <person name="Leo P."/>
            <person name="Stajich J.E."/>
            <person name="Torok T."/>
            <person name="Tighe S."/>
            <person name="Mason C.E."/>
            <person name="Venkateswaran K."/>
        </authorList>
    </citation>
    <scope>NUCLEOTIDE SEQUENCE [LARGE SCALE GENOMIC DNA]</scope>
    <source>
        <strain evidence="8 9">CCFEE 5817</strain>
    </source>
</reference>
<feature type="domain" description="Mif2/CENP-C cupin" evidence="6">
    <location>
        <begin position="576"/>
        <end position="665"/>
    </location>
</feature>
<evidence type="ECO:0000256" key="2">
    <source>
        <dbReference type="ARBA" id="ARBA00010291"/>
    </source>
</evidence>
<feature type="compositionally biased region" description="Polar residues" evidence="5">
    <location>
        <begin position="348"/>
        <end position="363"/>
    </location>
</feature>